<dbReference type="InterPro" id="IPR024862">
    <property type="entry name" value="TRPV"/>
</dbReference>
<dbReference type="GO" id="GO:0005216">
    <property type="term" value="F:monoatomic ion channel activity"/>
    <property type="evidence" value="ECO:0007669"/>
    <property type="project" value="InterPro"/>
</dbReference>
<dbReference type="PROSITE" id="PS50297">
    <property type="entry name" value="ANK_REP_REGION"/>
    <property type="match status" value="2"/>
</dbReference>
<dbReference type="GO" id="GO:0005886">
    <property type="term" value="C:plasma membrane"/>
    <property type="evidence" value="ECO:0007669"/>
    <property type="project" value="UniProtKB-SubCell"/>
</dbReference>
<feature type="domain" description="Ion transport" evidence="15">
    <location>
        <begin position="902"/>
        <end position="1143"/>
    </location>
</feature>
<feature type="compositionally biased region" description="Polar residues" evidence="13">
    <location>
        <begin position="42"/>
        <end position="55"/>
    </location>
</feature>
<comment type="subcellular location">
    <subcellularLocation>
        <location evidence="1">Cell membrane</location>
        <topology evidence="1">Multi-pass membrane protein</topology>
    </subcellularLocation>
</comment>
<evidence type="ECO:0000256" key="10">
    <source>
        <dbReference type="ARBA" id="ARBA00023136"/>
    </source>
</evidence>
<keyword evidence="9" id="KW-0406">Ion transport</keyword>
<dbReference type="HOGENOM" id="CLU_011680_0_0_1"/>
<keyword evidence="11" id="KW-0407">Ion channel</keyword>
<dbReference type="Gene3D" id="1.10.287.70">
    <property type="match status" value="1"/>
</dbReference>
<evidence type="ECO:0000256" key="4">
    <source>
        <dbReference type="ARBA" id="ARBA00022568"/>
    </source>
</evidence>
<evidence type="ECO:0000256" key="5">
    <source>
        <dbReference type="ARBA" id="ARBA00022692"/>
    </source>
</evidence>
<keyword evidence="2" id="KW-0813">Transport</keyword>
<evidence type="ECO:0000256" key="13">
    <source>
        <dbReference type="SAM" id="MobiDB-lite"/>
    </source>
</evidence>
<dbReference type="PROSITE" id="PS50088">
    <property type="entry name" value="ANK_REPEAT"/>
    <property type="match status" value="2"/>
</dbReference>
<reference evidence="16" key="2">
    <citation type="submission" date="2011-02" db="EMBL/GenBank/DDBJ databases">
        <authorList>
            <person name="MacLean D."/>
        </authorList>
    </citation>
    <scope>NUCLEOTIDE SEQUENCE</scope>
</reference>
<keyword evidence="12" id="KW-0040">ANK repeat</keyword>
<evidence type="ECO:0000256" key="11">
    <source>
        <dbReference type="ARBA" id="ARBA00023303"/>
    </source>
</evidence>
<evidence type="ECO:0000256" key="8">
    <source>
        <dbReference type="ARBA" id="ARBA00022989"/>
    </source>
</evidence>
<accession>F0W371</accession>
<gene>
    <name evidence="16" type="primary">AlNc14C12G1448</name>
    <name evidence="16" type="ORF">ALNC14_016540</name>
</gene>
<keyword evidence="7" id="KW-0106">Calcium</keyword>
<dbReference type="Pfam" id="PF00520">
    <property type="entry name" value="Ion_trans"/>
    <property type="match status" value="1"/>
</dbReference>
<dbReference type="EMBL" id="FR824057">
    <property type="protein sequence ID" value="CCA15511.1"/>
    <property type="molecule type" value="Genomic_DNA"/>
</dbReference>
<evidence type="ECO:0000256" key="6">
    <source>
        <dbReference type="ARBA" id="ARBA00022737"/>
    </source>
</evidence>
<dbReference type="InterPro" id="IPR002110">
    <property type="entry name" value="Ankyrin_rpt"/>
</dbReference>
<feature type="repeat" description="ANK" evidence="12">
    <location>
        <begin position="422"/>
        <end position="454"/>
    </location>
</feature>
<keyword evidence="10 14" id="KW-0472">Membrane</keyword>
<feature type="transmembrane region" description="Helical" evidence="14">
    <location>
        <begin position="1112"/>
        <end position="1137"/>
    </location>
</feature>
<proteinExistence type="predicted"/>
<name>F0W371_9STRA</name>
<reference evidence="16" key="1">
    <citation type="journal article" date="2011" name="PLoS Biol.">
        <title>Gene gain and loss during evolution of obligate parasitism in the white rust pathogen of Arabidopsis thaliana.</title>
        <authorList>
            <person name="Kemen E."/>
            <person name="Gardiner A."/>
            <person name="Schultz-Larsen T."/>
            <person name="Kemen A.C."/>
            <person name="Balmuth A.L."/>
            <person name="Robert-Seilaniantz A."/>
            <person name="Bailey K."/>
            <person name="Holub E."/>
            <person name="Studholme D.J."/>
            <person name="Maclean D."/>
            <person name="Jones J.D."/>
        </authorList>
    </citation>
    <scope>NUCLEOTIDE SEQUENCE</scope>
</reference>
<dbReference type="PANTHER" id="PTHR10582">
    <property type="entry name" value="TRANSIENT RECEPTOR POTENTIAL ION CHANNEL PROTEIN"/>
    <property type="match status" value="1"/>
</dbReference>
<feature type="repeat" description="ANK" evidence="12">
    <location>
        <begin position="389"/>
        <end position="421"/>
    </location>
</feature>
<dbReference type="PANTHER" id="PTHR10582:SF2">
    <property type="entry name" value="INACTIVE"/>
    <property type="match status" value="1"/>
</dbReference>
<dbReference type="SMART" id="SM00248">
    <property type="entry name" value="ANK"/>
    <property type="match status" value="3"/>
</dbReference>
<dbReference type="GO" id="GO:0098703">
    <property type="term" value="P:calcium ion import across plasma membrane"/>
    <property type="evidence" value="ECO:0007669"/>
    <property type="project" value="TreeGrafter"/>
</dbReference>
<keyword evidence="8 14" id="KW-1133">Transmembrane helix</keyword>
<keyword evidence="6" id="KW-0677">Repeat</keyword>
<feature type="transmembrane region" description="Helical" evidence="14">
    <location>
        <begin position="939"/>
        <end position="959"/>
    </location>
</feature>
<evidence type="ECO:0000256" key="1">
    <source>
        <dbReference type="ARBA" id="ARBA00004651"/>
    </source>
</evidence>
<evidence type="ECO:0000313" key="16">
    <source>
        <dbReference type="EMBL" id="CCA15511.1"/>
    </source>
</evidence>
<dbReference type="SUPFAM" id="SSF48403">
    <property type="entry name" value="Ankyrin repeat"/>
    <property type="match status" value="1"/>
</dbReference>
<dbReference type="InterPro" id="IPR036770">
    <property type="entry name" value="Ankyrin_rpt-contain_sf"/>
</dbReference>
<dbReference type="Gene3D" id="1.25.40.20">
    <property type="entry name" value="Ankyrin repeat-containing domain"/>
    <property type="match status" value="1"/>
</dbReference>
<dbReference type="InterPro" id="IPR005821">
    <property type="entry name" value="Ion_trans_dom"/>
</dbReference>
<evidence type="ECO:0000256" key="3">
    <source>
        <dbReference type="ARBA" id="ARBA00022475"/>
    </source>
</evidence>
<keyword evidence="3" id="KW-1003">Cell membrane</keyword>
<evidence type="ECO:0000256" key="12">
    <source>
        <dbReference type="PROSITE-ProRule" id="PRU00023"/>
    </source>
</evidence>
<protein>
    <submittedName>
        <fullName evidence="16">Uncharacterized protein AlNc14C12G1448</fullName>
    </submittedName>
</protein>
<evidence type="ECO:0000256" key="9">
    <source>
        <dbReference type="ARBA" id="ARBA00023065"/>
    </source>
</evidence>
<evidence type="ECO:0000256" key="7">
    <source>
        <dbReference type="ARBA" id="ARBA00022837"/>
    </source>
</evidence>
<feature type="transmembrane region" description="Helical" evidence="14">
    <location>
        <begin position="1056"/>
        <end position="1078"/>
    </location>
</feature>
<evidence type="ECO:0000256" key="14">
    <source>
        <dbReference type="SAM" id="Phobius"/>
    </source>
</evidence>
<evidence type="ECO:0000259" key="15">
    <source>
        <dbReference type="Pfam" id="PF00520"/>
    </source>
</evidence>
<keyword evidence="4" id="KW-0109">Calcium transport</keyword>
<feature type="region of interest" description="Disordered" evidence="13">
    <location>
        <begin position="1"/>
        <end position="68"/>
    </location>
</feature>
<sequence>MLDGSDLNATSSKPSTPPSDAEAATDEQEQESEHIDYDPVPTTVSMTESHSSTDQAIEYPNEGGGHSTSRASLLADYQTHVKVERLRRKNEVKKLLVHARRKAIAHNTNPQVKSVEKSRRRSHHKDRIYIHHGGEDAFVNSLLQGKSKESKKSFPRFKLPKIRHRHQGDMQIHDISWAAQKIQNVMRRHIAVQVFRKNLFGEEEVAQSRAALGKKLFEECCKCNAFVKRPIVSSDGNSRIAGPNLSQIRQLLKEGRSSKFMDLLQPHGVAQLTALHAAAQRGYTEVSSEIIGSWLKQDLRYSPHEPYSITALGDILIYLKQMRGRKKLLCEGSHENYLRNLVNQLKIGDSSHFRDGVDKLLLMDETIELTLSDIVKLCGHPLVLSIDSAGNTPLHYAAEGGYLPLCELFLDYGANINQQNSAGETPLHFAISSMHEDVCHHFVHQGADVNLSRYVQLTLLNNITLSGTFVDTLTEDDEFCKVFPVFRSNSNVMKRVGGTEGSSFRRETMVGISNSFSLIPTWVTNFFKSGNTATTTRSNARRRTVSPGLPTPEINQAKAAGGIDARLPSVITVADGIVVRIKSLEKASPIFRGRKPRDIIYFRTSPGKISVRSNTLCAFVIQEHLAISDALDAREEQARTKLLHLLIRFVPHVATHAINNFRTPLFRCTLAKGIRSYRQRWILNNNIHSKAAKREELLLAMQQEGTSAALAKKVGLETRIKLIQTAGMLRIKNQEHQRLKRLRRRKCTWNLFLLLWRGMKKVWKTTIRLWGFLSIQSAFETESRDTNEREDIIGEPKGILYEYAYDSAEYGGGVSPTLDLILKTERKELMYHPWVTQLMDHKWNSFARRKLRHEFRIYFLYFVSYFISTYLDVGDTLVGMPVGGYSSPISFTHQNWQENLRDLGKVTCSIINAYYTVQEYRSYRKCGSLRIYFRDGWNWFDILQIGCVWLLFGTEIAALSNPNRVKRCYILTTDAYELVVTEESYYNRRMWRRYKLRTTLLSIVGPQIFIKWIQFARGNQVFGPFVRMIFKVSASLKYIGDFGLRLIRVDVQMFRDILVFFIVFCVFLFGFAFAFFILQLEGFRSYLSAITSVFQLSVGSWDWESIYEGGPIAIVFFFLYTLIGTIMLLNLLIAMLGNTYDNIWEDRLLFYELERAKATLAIQTSLNDDEYDERYWCRRLYVLEGDAPIEGIQLQKF</sequence>
<dbReference type="AlphaFoldDB" id="F0W371"/>
<keyword evidence="5 14" id="KW-0812">Transmembrane</keyword>
<organism evidence="16">
    <name type="scientific">Albugo laibachii Nc14</name>
    <dbReference type="NCBI Taxonomy" id="890382"/>
    <lineage>
        <taxon>Eukaryota</taxon>
        <taxon>Sar</taxon>
        <taxon>Stramenopiles</taxon>
        <taxon>Oomycota</taxon>
        <taxon>Peronosporomycetes</taxon>
        <taxon>Albuginales</taxon>
        <taxon>Albuginaceae</taxon>
        <taxon>Albugo</taxon>
    </lineage>
</organism>
<evidence type="ECO:0000256" key="2">
    <source>
        <dbReference type="ARBA" id="ARBA00022448"/>
    </source>
</evidence>
<dbReference type="Pfam" id="PF12796">
    <property type="entry name" value="Ank_2"/>
    <property type="match status" value="1"/>
</dbReference>